<proteinExistence type="predicted"/>
<evidence type="ECO:0000313" key="2">
    <source>
        <dbReference type="Proteomes" id="UP001597024"/>
    </source>
</evidence>
<dbReference type="Proteomes" id="UP001597024">
    <property type="component" value="Unassembled WGS sequence"/>
</dbReference>
<name>A0ABW3E141_9ACTN</name>
<dbReference type="Gene3D" id="3.30.559.10">
    <property type="entry name" value="Chloramphenicol acetyltransferase-like domain"/>
    <property type="match status" value="1"/>
</dbReference>
<comment type="caution">
    <text evidence="1">The sequence shown here is derived from an EMBL/GenBank/DDBJ whole genome shotgun (WGS) entry which is preliminary data.</text>
</comment>
<reference evidence="2" key="1">
    <citation type="journal article" date="2019" name="Int. J. Syst. Evol. Microbiol.">
        <title>The Global Catalogue of Microorganisms (GCM) 10K type strain sequencing project: providing services to taxonomists for standard genome sequencing and annotation.</title>
        <authorList>
            <consortium name="The Broad Institute Genomics Platform"/>
            <consortium name="The Broad Institute Genome Sequencing Center for Infectious Disease"/>
            <person name="Wu L."/>
            <person name="Ma J."/>
        </authorList>
    </citation>
    <scope>NUCLEOTIDE SEQUENCE [LARGE SCALE GENOMIC DNA]</scope>
    <source>
        <strain evidence="2">CCUG 62974</strain>
    </source>
</reference>
<gene>
    <name evidence="1" type="ORF">ACFQ08_35170</name>
</gene>
<sequence>MDIRFSGSRSGTAPLTWGQRAIWDAIRKTAPDDHYFNFGRVLAVPRRARPLTVARAAEVLGALVERHESLRTRMSAGMIVASPLAAVLLGRFGTKITI</sequence>
<dbReference type="EMBL" id="JBHTHX010002043">
    <property type="protein sequence ID" value="MFD0889811.1"/>
    <property type="molecule type" value="Genomic_DNA"/>
</dbReference>
<evidence type="ECO:0008006" key="3">
    <source>
        <dbReference type="Google" id="ProtNLM"/>
    </source>
</evidence>
<organism evidence="1 2">
    <name type="scientific">Streptosporangium algeriense</name>
    <dbReference type="NCBI Taxonomy" id="1682748"/>
    <lineage>
        <taxon>Bacteria</taxon>
        <taxon>Bacillati</taxon>
        <taxon>Actinomycetota</taxon>
        <taxon>Actinomycetes</taxon>
        <taxon>Streptosporangiales</taxon>
        <taxon>Streptosporangiaceae</taxon>
        <taxon>Streptosporangium</taxon>
    </lineage>
</organism>
<feature type="non-terminal residue" evidence="1">
    <location>
        <position position="98"/>
    </location>
</feature>
<dbReference type="SUPFAM" id="SSF52777">
    <property type="entry name" value="CoA-dependent acyltransferases"/>
    <property type="match status" value="1"/>
</dbReference>
<protein>
    <recommendedName>
        <fullName evidence="3">Condensation domain-containing protein</fullName>
    </recommendedName>
</protein>
<accession>A0ABW3E141</accession>
<keyword evidence="2" id="KW-1185">Reference proteome</keyword>
<dbReference type="InterPro" id="IPR023213">
    <property type="entry name" value="CAT-like_dom_sf"/>
</dbReference>
<evidence type="ECO:0000313" key="1">
    <source>
        <dbReference type="EMBL" id="MFD0889811.1"/>
    </source>
</evidence>